<gene>
    <name evidence="2" type="ORF">Vsou_09590</name>
</gene>
<dbReference type="PANTHER" id="PTHR34301:SF8">
    <property type="entry name" value="ATPASE DOMAIN-CONTAINING PROTEIN"/>
    <property type="match status" value="1"/>
</dbReference>
<dbReference type="SUPFAM" id="SSF52540">
    <property type="entry name" value="P-loop containing nucleoside triphosphate hydrolases"/>
    <property type="match status" value="1"/>
</dbReference>
<dbReference type="GeneID" id="76206508"/>
<name>A0ABN6SPZ8_9CREN</name>
<organism evidence="2 3">
    <name type="scientific">Vulcanisaeta souniana JCM 11219</name>
    <dbReference type="NCBI Taxonomy" id="1293586"/>
    <lineage>
        <taxon>Archaea</taxon>
        <taxon>Thermoproteota</taxon>
        <taxon>Thermoprotei</taxon>
        <taxon>Thermoproteales</taxon>
        <taxon>Thermoproteaceae</taxon>
        <taxon>Vulcanisaeta</taxon>
    </lineage>
</organism>
<dbReference type="Gene3D" id="1.10.8.60">
    <property type="match status" value="1"/>
</dbReference>
<dbReference type="EMBL" id="AP026830">
    <property type="protein sequence ID" value="BDR91866.1"/>
    <property type="molecule type" value="Genomic_DNA"/>
</dbReference>
<evidence type="ECO:0000313" key="2">
    <source>
        <dbReference type="EMBL" id="BDR91866.1"/>
    </source>
</evidence>
<feature type="domain" description="ATPase" evidence="1">
    <location>
        <begin position="47"/>
        <end position="170"/>
    </location>
</feature>
<keyword evidence="3" id="KW-1185">Reference proteome</keyword>
<evidence type="ECO:0000259" key="1">
    <source>
        <dbReference type="Pfam" id="PF01637"/>
    </source>
</evidence>
<dbReference type="RefSeq" id="WP_229709679.1">
    <property type="nucleotide sequence ID" value="NZ_AP026830.1"/>
</dbReference>
<dbReference type="InterPro" id="IPR011579">
    <property type="entry name" value="ATPase_dom"/>
</dbReference>
<reference evidence="3" key="1">
    <citation type="submission" date="2022-09" db="EMBL/GenBank/DDBJ databases">
        <title>Complete genome sequence of Vulcanisaeta souniana.</title>
        <authorList>
            <person name="Kato S."/>
            <person name="Itoh T."/>
            <person name="Ohkuma M."/>
        </authorList>
    </citation>
    <scope>NUCLEOTIDE SEQUENCE [LARGE SCALE GENOMIC DNA]</scope>
    <source>
        <strain evidence="3">JCM 11219</strain>
    </source>
</reference>
<proteinExistence type="predicted"/>
<dbReference type="Proteomes" id="UP001060771">
    <property type="component" value="Chromosome"/>
</dbReference>
<dbReference type="Pfam" id="PF01637">
    <property type="entry name" value="ATPase_2"/>
    <property type="match status" value="1"/>
</dbReference>
<dbReference type="Gene3D" id="3.40.50.300">
    <property type="entry name" value="P-loop containing nucleotide triphosphate hydrolases"/>
    <property type="match status" value="1"/>
</dbReference>
<sequence length="180" mass="20647">MSDLHRLIFNVSLSALDKLIYVLRRIRGVSIMGNAIEVRWRGREQVSLAGLFNELNERRVVMAFDEAQRLRGPLSSEVLNALAHAYDFDRNVTFILSGSEVGLLYEFMSVEDPNSPLFGRYFYEVRIGRFTRDESIDFLWRGFKELGVEVTTDVIETIADVFNGIPGWLVYAANAYIRGR</sequence>
<evidence type="ECO:0000313" key="3">
    <source>
        <dbReference type="Proteomes" id="UP001060771"/>
    </source>
</evidence>
<protein>
    <recommendedName>
        <fullName evidence="1">ATPase domain-containing protein</fullName>
    </recommendedName>
</protein>
<accession>A0ABN6SPZ8</accession>
<dbReference type="PANTHER" id="PTHR34301">
    <property type="entry name" value="DNA-BINDING PROTEIN-RELATED"/>
    <property type="match status" value="1"/>
</dbReference>
<dbReference type="InterPro" id="IPR027417">
    <property type="entry name" value="P-loop_NTPase"/>
</dbReference>